<gene>
    <name evidence="8" type="primary">lnt</name>
    <name evidence="10" type="ORF">Theos_1822</name>
</gene>
<reference evidence="10 11" key="1">
    <citation type="journal article" date="2013" name="Genome Announc.">
        <title>Whole Genome Sequencing of Thermus oshimai JL-2 and Thermus thermophilus JL-18, Incomplete Denitrifiers from the United States Great Basin.</title>
        <authorList>
            <person name="Murugapiran S.K."/>
            <person name="Huntemann M."/>
            <person name="Wei C.L."/>
            <person name="Han J."/>
            <person name="Detter J.C."/>
            <person name="Han C.S."/>
            <person name="Erkkila T.H."/>
            <person name="Teshima H."/>
            <person name="Chen A."/>
            <person name="Kyrpides N."/>
            <person name="Mavrommatis K."/>
            <person name="Markowitz V."/>
            <person name="Szeto E."/>
            <person name="Ivanova N."/>
            <person name="Pagani I."/>
            <person name="Lam J."/>
            <person name="McDonald A.I."/>
            <person name="Dodsworth J.A."/>
            <person name="Pati A."/>
            <person name="Goodwin L."/>
            <person name="Peters L."/>
            <person name="Pitluck S."/>
            <person name="Woyke T."/>
            <person name="Hedlund B.P."/>
        </authorList>
    </citation>
    <scope>NUCLEOTIDE SEQUENCE</scope>
    <source>
        <strain evidence="10 11">JL-2</strain>
    </source>
</reference>
<dbReference type="HOGENOM" id="CLU_019563_1_2_0"/>
<evidence type="ECO:0000256" key="5">
    <source>
        <dbReference type="ARBA" id="ARBA00022989"/>
    </source>
</evidence>
<evidence type="ECO:0000256" key="8">
    <source>
        <dbReference type="HAMAP-Rule" id="MF_01148"/>
    </source>
</evidence>
<comment type="catalytic activity">
    <reaction evidence="8">
        <text>N-terminal S-1,2-diacyl-sn-glyceryl-L-cysteinyl-[lipoprotein] + a glycerophospholipid = N-acyl-S-1,2-diacyl-sn-glyceryl-L-cysteinyl-[lipoprotein] + a 2-acyl-sn-glycero-3-phospholipid + H(+)</text>
        <dbReference type="Rhea" id="RHEA:48228"/>
        <dbReference type="Rhea" id="RHEA-COMP:14681"/>
        <dbReference type="Rhea" id="RHEA-COMP:14684"/>
        <dbReference type="ChEBI" id="CHEBI:15378"/>
        <dbReference type="ChEBI" id="CHEBI:136912"/>
        <dbReference type="ChEBI" id="CHEBI:140656"/>
        <dbReference type="ChEBI" id="CHEBI:140657"/>
        <dbReference type="ChEBI" id="CHEBI:140660"/>
        <dbReference type="EC" id="2.3.1.269"/>
    </reaction>
</comment>
<dbReference type="GO" id="GO:0042158">
    <property type="term" value="P:lipoprotein biosynthetic process"/>
    <property type="evidence" value="ECO:0007669"/>
    <property type="project" value="UniProtKB-UniRule"/>
</dbReference>
<dbReference type="SUPFAM" id="SSF56317">
    <property type="entry name" value="Carbon-nitrogen hydrolase"/>
    <property type="match status" value="1"/>
</dbReference>
<dbReference type="InterPro" id="IPR036526">
    <property type="entry name" value="C-N_Hydrolase_sf"/>
</dbReference>
<evidence type="ECO:0000256" key="6">
    <source>
        <dbReference type="ARBA" id="ARBA00023136"/>
    </source>
</evidence>
<feature type="domain" description="CN hydrolase" evidence="9">
    <location>
        <begin position="180"/>
        <end position="406"/>
    </location>
</feature>
<comment type="pathway">
    <text evidence="8">Protein modification; lipoprotein biosynthesis (N-acyl transfer).</text>
</comment>
<dbReference type="Gene3D" id="3.60.110.10">
    <property type="entry name" value="Carbon-nitrogen hydrolase"/>
    <property type="match status" value="1"/>
</dbReference>
<feature type="transmembrane region" description="Helical" evidence="8">
    <location>
        <begin position="127"/>
        <end position="146"/>
    </location>
</feature>
<proteinExistence type="inferred from homology"/>
<dbReference type="STRING" id="751945.Theos_1822"/>
<dbReference type="Proteomes" id="UP000000211">
    <property type="component" value="Chromosome"/>
</dbReference>
<evidence type="ECO:0000313" key="10">
    <source>
        <dbReference type="EMBL" id="AFV76839.1"/>
    </source>
</evidence>
<dbReference type="eggNOG" id="COG0815">
    <property type="taxonomic scope" value="Bacteria"/>
</dbReference>
<comment type="similarity">
    <text evidence="8">Belongs to the CN hydrolase family. Apolipoprotein N-acyltransferase subfamily.</text>
</comment>
<dbReference type="EMBL" id="CP003249">
    <property type="protein sequence ID" value="AFV76839.1"/>
    <property type="molecule type" value="Genomic_DNA"/>
</dbReference>
<keyword evidence="4 8" id="KW-0812">Transmembrane</keyword>
<dbReference type="HAMAP" id="MF_01148">
    <property type="entry name" value="Lnt"/>
    <property type="match status" value="1"/>
</dbReference>
<keyword evidence="5 8" id="KW-1133">Transmembrane helix</keyword>
<keyword evidence="10" id="KW-0449">Lipoprotein</keyword>
<feature type="transmembrane region" description="Helical" evidence="8">
    <location>
        <begin position="67"/>
        <end position="87"/>
    </location>
</feature>
<evidence type="ECO:0000313" key="11">
    <source>
        <dbReference type="Proteomes" id="UP000000211"/>
    </source>
</evidence>
<comment type="subcellular location">
    <subcellularLocation>
        <location evidence="1 8">Cell membrane</location>
        <topology evidence="1 8">Multi-pass membrane protein</topology>
    </subcellularLocation>
</comment>
<dbReference type="OrthoDB" id="9811121at2"/>
<keyword evidence="11" id="KW-1185">Reference proteome</keyword>
<dbReference type="GO" id="GO:0005886">
    <property type="term" value="C:plasma membrane"/>
    <property type="evidence" value="ECO:0007669"/>
    <property type="project" value="UniProtKB-SubCell"/>
</dbReference>
<dbReference type="PANTHER" id="PTHR38686:SF1">
    <property type="entry name" value="APOLIPOPROTEIN N-ACYLTRANSFERASE"/>
    <property type="match status" value="1"/>
</dbReference>
<dbReference type="InterPro" id="IPR045378">
    <property type="entry name" value="LNT_N"/>
</dbReference>
<keyword evidence="3 8" id="KW-0808">Transferase</keyword>
<organism evidence="10 11">
    <name type="scientific">Thermus oshimai JL-2</name>
    <dbReference type="NCBI Taxonomy" id="751945"/>
    <lineage>
        <taxon>Bacteria</taxon>
        <taxon>Thermotogati</taxon>
        <taxon>Deinococcota</taxon>
        <taxon>Deinococci</taxon>
        <taxon>Thermales</taxon>
        <taxon>Thermaceae</taxon>
        <taxon>Thermus</taxon>
    </lineage>
</organism>
<accession>K7R7B2</accession>
<dbReference type="InterPro" id="IPR004563">
    <property type="entry name" value="Apolipo_AcylTrfase"/>
</dbReference>
<dbReference type="UniPathway" id="UPA00666"/>
<protein>
    <recommendedName>
        <fullName evidence="8">Apolipoprotein N-acyltransferase</fullName>
        <shortName evidence="8">ALP N-acyltransferase</shortName>
        <ecNumber evidence="8">2.3.1.269</ecNumber>
    </recommendedName>
</protein>
<keyword evidence="7 8" id="KW-0012">Acyltransferase</keyword>
<dbReference type="Pfam" id="PF00795">
    <property type="entry name" value="CN_hydrolase"/>
    <property type="match status" value="1"/>
</dbReference>
<evidence type="ECO:0000259" key="9">
    <source>
        <dbReference type="PROSITE" id="PS50263"/>
    </source>
</evidence>
<dbReference type="KEGG" id="tos:Theos_1822"/>
<dbReference type="CDD" id="cd07571">
    <property type="entry name" value="ALP_N-acyl_transferase"/>
    <property type="match status" value="1"/>
</dbReference>
<evidence type="ECO:0000256" key="7">
    <source>
        <dbReference type="ARBA" id="ARBA00023315"/>
    </source>
</evidence>
<dbReference type="Pfam" id="PF20154">
    <property type="entry name" value="LNT_N"/>
    <property type="match status" value="1"/>
</dbReference>
<dbReference type="RefSeq" id="WP_016330018.1">
    <property type="nucleotide sequence ID" value="NC_019386.1"/>
</dbReference>
<dbReference type="InterPro" id="IPR003010">
    <property type="entry name" value="C-N_Hydrolase"/>
</dbReference>
<dbReference type="AlphaFoldDB" id="K7R7B2"/>
<dbReference type="PROSITE" id="PS50263">
    <property type="entry name" value="CN_HYDROLASE"/>
    <property type="match status" value="1"/>
</dbReference>
<dbReference type="GO" id="GO:0016410">
    <property type="term" value="F:N-acyltransferase activity"/>
    <property type="evidence" value="ECO:0007669"/>
    <property type="project" value="UniProtKB-UniRule"/>
</dbReference>
<dbReference type="PANTHER" id="PTHR38686">
    <property type="entry name" value="APOLIPOPROTEIN N-ACYLTRANSFERASE"/>
    <property type="match status" value="1"/>
</dbReference>
<evidence type="ECO:0000256" key="1">
    <source>
        <dbReference type="ARBA" id="ARBA00004651"/>
    </source>
</evidence>
<name>K7R7B2_THEOS</name>
<keyword evidence="6 8" id="KW-0472">Membrane</keyword>
<dbReference type="NCBIfam" id="TIGR00546">
    <property type="entry name" value="lnt"/>
    <property type="match status" value="1"/>
</dbReference>
<comment type="function">
    <text evidence="8">Catalyzes the phospholipid dependent N-acylation of the N-terminal cysteine of apolipoprotein, the last step in lipoprotein maturation.</text>
</comment>
<comment type="caution">
    <text evidence="8">Lacks conserved residue(s) required for the propagation of feature annotation.</text>
</comment>
<evidence type="ECO:0000256" key="3">
    <source>
        <dbReference type="ARBA" id="ARBA00022679"/>
    </source>
</evidence>
<evidence type="ECO:0000256" key="2">
    <source>
        <dbReference type="ARBA" id="ARBA00022475"/>
    </source>
</evidence>
<evidence type="ECO:0000256" key="4">
    <source>
        <dbReference type="ARBA" id="ARBA00022692"/>
    </source>
</evidence>
<feature type="transmembrane region" description="Helical" evidence="8">
    <location>
        <begin position="153"/>
        <end position="172"/>
    </location>
</feature>
<keyword evidence="2 8" id="KW-1003">Cell membrane</keyword>
<feature type="transmembrane region" description="Helical" evidence="8">
    <location>
        <begin position="35"/>
        <end position="55"/>
    </location>
</feature>
<sequence>MRALAFGLLLALSLPPFPLGPLSPLFLAPLLQGGFRVGFLAGLGFWGLHLLWLPWSFAENFGPWGAVPFLPLVLFKAFTLGLLFALTPTPLARVGGWVVLEWLSEQGELAFPWGFLGYSLLEAPGRLLAALGGVYLLSLLVLLVALGLRGRFYAVLLPWALLWLFPLPPVSLPQEKALLVQGNVNPLRKAQGELDEAVYLRLTEGGLKAHPEARLVVWPETAVWRLPEGVDALLGERFLLTGLNLFGPNRAVLYGGGKVLVHYDKTRLVPFGERFPFREALGGVYGFFFRAFGLGELLDRTPGEALRPLGPYGAMICYESVFPSVARGLVREGAQALVLLTNDAWFGPSFGGLQHFALGRLRAVETGRWLLRAGNDGVTAAIDPLGRVVARIPPKAEGFLLAPYALRDGETPYVRLGDWAVGVALTFFLLGLILRVRPPGWRNR</sequence>
<dbReference type="EC" id="2.3.1.269" evidence="8"/>
<feature type="transmembrane region" description="Helical" evidence="8">
    <location>
        <begin position="416"/>
        <end position="434"/>
    </location>
</feature>